<proteinExistence type="predicted"/>
<comment type="caution">
    <text evidence="2">The sequence shown here is derived from an EMBL/GenBank/DDBJ whole genome shotgun (WGS) entry which is preliminary data.</text>
</comment>
<dbReference type="PANTHER" id="PTHR33116">
    <property type="entry name" value="REVERSE TRANSCRIPTASE ZINC-BINDING DOMAIN-CONTAINING PROTEIN-RELATED-RELATED"/>
    <property type="match status" value="1"/>
</dbReference>
<dbReference type="InterPro" id="IPR000477">
    <property type="entry name" value="RT_dom"/>
</dbReference>
<dbReference type="AlphaFoldDB" id="A0A1J6II45"/>
<protein>
    <recommendedName>
        <fullName evidence="1">Reverse transcriptase domain-containing protein</fullName>
    </recommendedName>
</protein>
<gene>
    <name evidence="2" type="ORF">A4A49_64304</name>
</gene>
<dbReference type="PANTHER" id="PTHR33116:SF66">
    <property type="entry name" value="REVERSE TRANSCRIPTASE ZINC-BINDING DOMAIN-CONTAINING PROTEIN"/>
    <property type="match status" value="1"/>
</dbReference>
<keyword evidence="3" id="KW-1185">Reference proteome</keyword>
<dbReference type="STRING" id="49451.A0A1J6II45"/>
<accession>A0A1J6II45</accession>
<evidence type="ECO:0000313" key="2">
    <source>
        <dbReference type="EMBL" id="OIT04012.1"/>
    </source>
</evidence>
<organism evidence="2 3">
    <name type="scientific">Nicotiana attenuata</name>
    <name type="common">Coyote tobacco</name>
    <dbReference type="NCBI Taxonomy" id="49451"/>
    <lineage>
        <taxon>Eukaryota</taxon>
        <taxon>Viridiplantae</taxon>
        <taxon>Streptophyta</taxon>
        <taxon>Embryophyta</taxon>
        <taxon>Tracheophyta</taxon>
        <taxon>Spermatophyta</taxon>
        <taxon>Magnoliopsida</taxon>
        <taxon>eudicotyledons</taxon>
        <taxon>Gunneridae</taxon>
        <taxon>Pentapetalae</taxon>
        <taxon>asterids</taxon>
        <taxon>lamiids</taxon>
        <taxon>Solanales</taxon>
        <taxon>Solanaceae</taxon>
        <taxon>Nicotianoideae</taxon>
        <taxon>Nicotianeae</taxon>
        <taxon>Nicotiana</taxon>
    </lineage>
</organism>
<dbReference type="Proteomes" id="UP000187609">
    <property type="component" value="Unassembled WGS sequence"/>
</dbReference>
<dbReference type="EMBL" id="MJEQ01037186">
    <property type="protein sequence ID" value="OIT04012.1"/>
    <property type="molecule type" value="Genomic_DNA"/>
</dbReference>
<dbReference type="Pfam" id="PF00078">
    <property type="entry name" value="RVT_1"/>
    <property type="match status" value="1"/>
</dbReference>
<dbReference type="PROSITE" id="PS50878">
    <property type="entry name" value="RT_POL"/>
    <property type="match status" value="1"/>
</dbReference>
<dbReference type="Gramene" id="OIT04012">
    <property type="protein sequence ID" value="OIT04012"/>
    <property type="gene ID" value="A4A49_64304"/>
</dbReference>
<feature type="non-terminal residue" evidence="2">
    <location>
        <position position="1"/>
    </location>
</feature>
<reference evidence="2" key="1">
    <citation type="submission" date="2016-11" db="EMBL/GenBank/DDBJ databases">
        <title>The genome of Nicotiana attenuata.</title>
        <authorList>
            <person name="Xu S."/>
            <person name="Brockmoeller T."/>
            <person name="Gaquerel E."/>
            <person name="Navarro A."/>
            <person name="Kuhl H."/>
            <person name="Gase K."/>
            <person name="Ling Z."/>
            <person name="Zhou W."/>
            <person name="Kreitzer C."/>
            <person name="Stanke M."/>
            <person name="Tang H."/>
            <person name="Lyons E."/>
            <person name="Pandey P."/>
            <person name="Pandey S.P."/>
            <person name="Timmermann B."/>
            <person name="Baldwin I.T."/>
        </authorList>
    </citation>
    <scope>NUCLEOTIDE SEQUENCE [LARGE SCALE GENOMIC DNA]</scope>
    <source>
        <strain evidence="2">UT</strain>
    </source>
</reference>
<sequence>IDMQKAYNSVEWIFIEQVLQGLHYPAKFISWIMTCLKTVSYSISINGKPSSPFAAKWGIRQGDPIPPYMFTLVMEYLSRLLKRMSKNPTFKSHPKCAKLNITQLGFAGDLLLFCKADKFSVQLLSKCFQDFSHASGPIAHPTKSSVYFALGVLEHQILDLLGFSKGMLPFIYLGVPLSSKRLSITQCQLLMDTMLGKITSWTSKFLSYTGRVMLNKSVLFAIETYWSQVFVL</sequence>
<feature type="domain" description="Reverse transcriptase" evidence="1">
    <location>
        <begin position="1"/>
        <end position="177"/>
    </location>
</feature>
<feature type="non-terminal residue" evidence="2">
    <location>
        <position position="232"/>
    </location>
</feature>
<name>A0A1J6II45_NICAT</name>
<evidence type="ECO:0000259" key="1">
    <source>
        <dbReference type="PROSITE" id="PS50878"/>
    </source>
</evidence>
<dbReference type="SMR" id="A0A1J6II45"/>
<evidence type="ECO:0000313" key="3">
    <source>
        <dbReference type="Proteomes" id="UP000187609"/>
    </source>
</evidence>